<dbReference type="Proteomes" id="UP001500751">
    <property type="component" value="Unassembled WGS sequence"/>
</dbReference>
<evidence type="ECO:0000256" key="1">
    <source>
        <dbReference type="SAM" id="SignalP"/>
    </source>
</evidence>
<dbReference type="EMBL" id="BAAAQN010000019">
    <property type="protein sequence ID" value="GAA2033076.1"/>
    <property type="molecule type" value="Genomic_DNA"/>
</dbReference>
<evidence type="ECO:0000313" key="3">
    <source>
        <dbReference type="Proteomes" id="UP001500751"/>
    </source>
</evidence>
<gene>
    <name evidence="2" type="ORF">GCM10009839_36760</name>
</gene>
<reference evidence="2 3" key="1">
    <citation type="journal article" date="2019" name="Int. J. Syst. Evol. Microbiol.">
        <title>The Global Catalogue of Microorganisms (GCM) 10K type strain sequencing project: providing services to taxonomists for standard genome sequencing and annotation.</title>
        <authorList>
            <consortium name="The Broad Institute Genomics Platform"/>
            <consortium name="The Broad Institute Genome Sequencing Center for Infectious Disease"/>
            <person name="Wu L."/>
            <person name="Ma J."/>
        </authorList>
    </citation>
    <scope>NUCLEOTIDE SEQUENCE [LARGE SCALE GENOMIC DNA]</scope>
    <source>
        <strain evidence="2 3">JCM 16014</strain>
    </source>
</reference>
<accession>A0ABN2UA83</accession>
<dbReference type="RefSeq" id="WP_344666837.1">
    <property type="nucleotide sequence ID" value="NZ_BAAAQN010000019.1"/>
</dbReference>
<keyword evidence="1" id="KW-0732">Signal</keyword>
<feature type="signal peptide" evidence="1">
    <location>
        <begin position="1"/>
        <end position="20"/>
    </location>
</feature>
<evidence type="ECO:0000313" key="2">
    <source>
        <dbReference type="EMBL" id="GAA2033076.1"/>
    </source>
</evidence>
<feature type="chain" id="PRO_5047473969" evidence="1">
    <location>
        <begin position="21"/>
        <end position="560"/>
    </location>
</feature>
<proteinExistence type="predicted"/>
<name>A0ABN2UA83_9ACTN</name>
<sequence>MRLRRKWPVIIGLVALAAFAAPFAKADQRTPIASPAARSAVKPLDCSTNRAMCTEVDDSEFVFGEDHYVGHDEPANLFYSDTPGAGNDNTYFLRLPKDPPQQPVQDGSGSSWNFQLHPAFWFGMAMCDDQSAPAPGANAACRPDSDSNIYTDTDVNSPHYIGKHPGAGFMEMQFYPPGWVPFPNGVSCDPTKWCAALNIDSLSLNYNTGTLNNADCLNKAGEEYVNYAFLTNSGAATTPADPTNNDRFTVDPAHDAFYSSGDVLKVHMFDTSAGFRVEVTDVTQHRVSSMTASAANGFAQVAFQPAATTCQTVPSAFHPMYSTSSEATRVPWAAHGYNIAFSDEIGHFEYCAAADPGTGNCTQAAGGDGTVDADDNFCFNPSDSVLVKIGGCVGEAPTDDDYDGVSYTKAWPGSGGTTPTPDPIAFSSPLIHGTRNFERSAFETDLPRIEDNDTLPLPCNRQTGVNCVNPPPGSQFYPIFVTHQLNPAACVWQEGGPAIPGASKTFGGTSQAEFGSLLPLSYPRPGGPTTVYNNFRRVLPSNPCSALPGEALGALMGHKL</sequence>
<protein>
    <submittedName>
        <fullName evidence="2">Uncharacterized protein</fullName>
    </submittedName>
</protein>
<organism evidence="2 3">
    <name type="scientific">Catenulispora yoronensis</name>
    <dbReference type="NCBI Taxonomy" id="450799"/>
    <lineage>
        <taxon>Bacteria</taxon>
        <taxon>Bacillati</taxon>
        <taxon>Actinomycetota</taxon>
        <taxon>Actinomycetes</taxon>
        <taxon>Catenulisporales</taxon>
        <taxon>Catenulisporaceae</taxon>
        <taxon>Catenulispora</taxon>
    </lineage>
</organism>
<comment type="caution">
    <text evidence="2">The sequence shown here is derived from an EMBL/GenBank/DDBJ whole genome shotgun (WGS) entry which is preliminary data.</text>
</comment>
<keyword evidence="3" id="KW-1185">Reference proteome</keyword>